<evidence type="ECO:0000313" key="2">
    <source>
        <dbReference type="Proteomes" id="UP000016932"/>
    </source>
</evidence>
<evidence type="ECO:0000313" key="1">
    <source>
        <dbReference type="EMBL" id="EME81170.1"/>
    </source>
</evidence>
<dbReference type="KEGG" id="pfj:MYCFIDRAFT_211775"/>
<accession>M2YTV5</accession>
<dbReference type="Proteomes" id="UP000016932">
    <property type="component" value="Unassembled WGS sequence"/>
</dbReference>
<reference evidence="1 2" key="1">
    <citation type="journal article" date="2012" name="PLoS Pathog.">
        <title>Diverse lifestyles and strategies of plant pathogenesis encoded in the genomes of eighteen Dothideomycetes fungi.</title>
        <authorList>
            <person name="Ohm R.A."/>
            <person name="Feau N."/>
            <person name="Henrissat B."/>
            <person name="Schoch C.L."/>
            <person name="Horwitz B.A."/>
            <person name="Barry K.W."/>
            <person name="Condon B.J."/>
            <person name="Copeland A.C."/>
            <person name="Dhillon B."/>
            <person name="Glaser F."/>
            <person name="Hesse C.N."/>
            <person name="Kosti I."/>
            <person name="LaButti K."/>
            <person name="Lindquist E.A."/>
            <person name="Lucas S."/>
            <person name="Salamov A.A."/>
            <person name="Bradshaw R.E."/>
            <person name="Ciuffetti L."/>
            <person name="Hamelin R.C."/>
            <person name="Kema G.H.J."/>
            <person name="Lawrence C."/>
            <person name="Scott J.A."/>
            <person name="Spatafora J.W."/>
            <person name="Turgeon B.G."/>
            <person name="de Wit P.J.G.M."/>
            <person name="Zhong S."/>
            <person name="Goodwin S.B."/>
            <person name="Grigoriev I.V."/>
        </authorList>
    </citation>
    <scope>NUCLEOTIDE SEQUENCE [LARGE SCALE GENOMIC DNA]</scope>
    <source>
        <strain evidence="1 2">CIRAD86</strain>
    </source>
</reference>
<dbReference type="RefSeq" id="XP_007928429.1">
    <property type="nucleotide sequence ID" value="XM_007930238.1"/>
</dbReference>
<dbReference type="AlphaFoldDB" id="M2YTV5"/>
<gene>
    <name evidence="1" type="ORF">MYCFIDRAFT_211775</name>
</gene>
<keyword evidence="2" id="KW-1185">Reference proteome</keyword>
<dbReference type="EMBL" id="KB446560">
    <property type="protein sequence ID" value="EME81170.1"/>
    <property type="molecule type" value="Genomic_DNA"/>
</dbReference>
<proteinExistence type="predicted"/>
<sequence length="141" mass="16288">MRSRILQAQDELIQDDSPEITAMREALDPGADMPASKRSEAILEAIRDHKARFFSILPLHIQQPIRQAFEEDEDEHYENHRQILIQMLQGTPVNQVLDILLQLSQFMIFWVTIHDAIMPAMLSATLLRLPRYKSAKQLEGV</sequence>
<protein>
    <submittedName>
        <fullName evidence="1">Uncharacterized protein</fullName>
    </submittedName>
</protein>
<organism evidence="1 2">
    <name type="scientific">Pseudocercospora fijiensis (strain CIRAD86)</name>
    <name type="common">Black leaf streak disease fungus</name>
    <name type="synonym">Mycosphaerella fijiensis</name>
    <dbReference type="NCBI Taxonomy" id="383855"/>
    <lineage>
        <taxon>Eukaryota</taxon>
        <taxon>Fungi</taxon>
        <taxon>Dikarya</taxon>
        <taxon>Ascomycota</taxon>
        <taxon>Pezizomycotina</taxon>
        <taxon>Dothideomycetes</taxon>
        <taxon>Dothideomycetidae</taxon>
        <taxon>Mycosphaerellales</taxon>
        <taxon>Mycosphaerellaceae</taxon>
        <taxon>Pseudocercospora</taxon>
    </lineage>
</organism>
<dbReference type="GeneID" id="19337502"/>
<dbReference type="VEuPathDB" id="FungiDB:MYCFIDRAFT_211775"/>
<name>M2YTV5_PSEFD</name>
<dbReference type="HOGENOM" id="CLU_1826119_0_0_1"/>